<reference evidence="1" key="1">
    <citation type="submission" date="2014-11" db="EMBL/GenBank/DDBJ databases">
        <authorList>
            <person name="Amaro Gonzalez C."/>
        </authorList>
    </citation>
    <scope>NUCLEOTIDE SEQUENCE</scope>
</reference>
<evidence type="ECO:0000313" key="1">
    <source>
        <dbReference type="EMBL" id="JAH88550.1"/>
    </source>
</evidence>
<sequence>MRVIFAGVAVLKGAGFGVCDGSSFYSCLSANTSSLRCFKL</sequence>
<dbReference type="EMBL" id="GBXM01020027">
    <property type="protein sequence ID" value="JAH88550.1"/>
    <property type="molecule type" value="Transcribed_RNA"/>
</dbReference>
<name>A0A0E9WG34_ANGAN</name>
<reference evidence="1" key="2">
    <citation type="journal article" date="2015" name="Fish Shellfish Immunol.">
        <title>Early steps in the European eel (Anguilla anguilla)-Vibrio vulnificus interaction in the gills: Role of the RtxA13 toxin.</title>
        <authorList>
            <person name="Callol A."/>
            <person name="Pajuelo D."/>
            <person name="Ebbesson L."/>
            <person name="Teles M."/>
            <person name="MacKenzie S."/>
            <person name="Amaro C."/>
        </authorList>
    </citation>
    <scope>NUCLEOTIDE SEQUENCE</scope>
</reference>
<organism evidence="1">
    <name type="scientific">Anguilla anguilla</name>
    <name type="common">European freshwater eel</name>
    <name type="synonym">Muraena anguilla</name>
    <dbReference type="NCBI Taxonomy" id="7936"/>
    <lineage>
        <taxon>Eukaryota</taxon>
        <taxon>Metazoa</taxon>
        <taxon>Chordata</taxon>
        <taxon>Craniata</taxon>
        <taxon>Vertebrata</taxon>
        <taxon>Euteleostomi</taxon>
        <taxon>Actinopterygii</taxon>
        <taxon>Neopterygii</taxon>
        <taxon>Teleostei</taxon>
        <taxon>Anguilliformes</taxon>
        <taxon>Anguillidae</taxon>
        <taxon>Anguilla</taxon>
    </lineage>
</organism>
<proteinExistence type="predicted"/>
<dbReference type="AlphaFoldDB" id="A0A0E9WG34"/>
<protein>
    <submittedName>
        <fullName evidence="1">Uncharacterized protein</fullName>
    </submittedName>
</protein>
<accession>A0A0E9WG34</accession>